<protein>
    <submittedName>
        <fullName evidence="1">Uncharacterized protein</fullName>
    </submittedName>
</protein>
<reference evidence="1 2" key="1">
    <citation type="submission" date="2018-08" db="EMBL/GenBank/DDBJ databases">
        <title>Aeromicrobium sp. M2KJ-4, whole genome shotgun sequence.</title>
        <authorList>
            <person name="Tuo L."/>
        </authorList>
    </citation>
    <scope>NUCLEOTIDE SEQUENCE [LARGE SCALE GENOMIC DNA]</scope>
    <source>
        <strain evidence="1 2">M2KJ-4</strain>
    </source>
</reference>
<dbReference type="Proteomes" id="UP000265581">
    <property type="component" value="Unassembled WGS sequence"/>
</dbReference>
<dbReference type="EMBL" id="QUBR01000002">
    <property type="protein sequence ID" value="REK69801.1"/>
    <property type="molecule type" value="Genomic_DNA"/>
</dbReference>
<name>A0A371P1N7_9ACTN</name>
<evidence type="ECO:0000313" key="2">
    <source>
        <dbReference type="Proteomes" id="UP000265581"/>
    </source>
</evidence>
<comment type="caution">
    <text evidence="1">The sequence shown here is derived from an EMBL/GenBank/DDBJ whole genome shotgun (WGS) entry which is preliminary data.</text>
</comment>
<organism evidence="1 2">
    <name type="scientific">Aeromicrobium endophyticum</name>
    <dbReference type="NCBI Taxonomy" id="2292704"/>
    <lineage>
        <taxon>Bacteria</taxon>
        <taxon>Bacillati</taxon>
        <taxon>Actinomycetota</taxon>
        <taxon>Actinomycetes</taxon>
        <taxon>Propionibacteriales</taxon>
        <taxon>Nocardioidaceae</taxon>
        <taxon>Aeromicrobium</taxon>
    </lineage>
</organism>
<gene>
    <name evidence="1" type="ORF">DX116_11415</name>
</gene>
<sequence length="159" mass="15508">MTRRALIGTGAVVVGAGGLLVAAEATGRLDDVADAVGIDPKPQPDPDDTRVLRRAARATAELQAAVAATSAGHPGLDLAAVTAAVGEQLAALGGAEAPAGAAPPADQGAAVDALAQALDIACKDRARDAVTAGSPALVRVLAAMSAGHAQSARVVRSLR</sequence>
<evidence type="ECO:0000313" key="1">
    <source>
        <dbReference type="EMBL" id="REK69801.1"/>
    </source>
</evidence>
<accession>A0A371P1N7</accession>
<keyword evidence="2" id="KW-1185">Reference proteome</keyword>
<dbReference type="AlphaFoldDB" id="A0A371P1N7"/>
<proteinExistence type="predicted"/>